<dbReference type="Proteomes" id="UP001589609">
    <property type="component" value="Unassembled WGS sequence"/>
</dbReference>
<dbReference type="RefSeq" id="WP_379950505.1">
    <property type="nucleotide sequence ID" value="NZ_JBHMAF010000111.1"/>
</dbReference>
<protein>
    <submittedName>
        <fullName evidence="2">DUF4386 domain-containing protein</fullName>
    </submittedName>
</protein>
<keyword evidence="3" id="KW-1185">Reference proteome</keyword>
<evidence type="ECO:0000313" key="2">
    <source>
        <dbReference type="EMBL" id="MFB9760173.1"/>
    </source>
</evidence>
<proteinExistence type="predicted"/>
<dbReference type="InterPro" id="IPR025495">
    <property type="entry name" value="DUF4386"/>
</dbReference>
<organism evidence="2 3">
    <name type="scientific">Ectobacillus funiculus</name>
    <dbReference type="NCBI Taxonomy" id="137993"/>
    <lineage>
        <taxon>Bacteria</taxon>
        <taxon>Bacillati</taxon>
        <taxon>Bacillota</taxon>
        <taxon>Bacilli</taxon>
        <taxon>Bacillales</taxon>
        <taxon>Bacillaceae</taxon>
        <taxon>Ectobacillus</taxon>
    </lineage>
</organism>
<evidence type="ECO:0000256" key="1">
    <source>
        <dbReference type="SAM" id="Phobius"/>
    </source>
</evidence>
<name>A0ABV5WHS7_9BACI</name>
<evidence type="ECO:0000313" key="3">
    <source>
        <dbReference type="Proteomes" id="UP001589609"/>
    </source>
</evidence>
<keyword evidence="1" id="KW-0472">Membrane</keyword>
<accession>A0ABV5WHS7</accession>
<sequence>MDNFENEQKKQRKYALIADIALMVMTLAALFSYGLVLGGLIVKGDAIATFDNIKSSIVLFNTEIIGWLIILITDIVVAWSFYIFLKPLNNRLSLLGGRLRLIDAGIFGIAILNLNRYLVYQCF</sequence>
<keyword evidence="1" id="KW-1133">Transmembrane helix</keyword>
<comment type="caution">
    <text evidence="2">The sequence shown here is derived from an EMBL/GenBank/DDBJ whole genome shotgun (WGS) entry which is preliminary data.</text>
</comment>
<dbReference type="EMBL" id="JBHMAF010000111">
    <property type="protein sequence ID" value="MFB9760173.1"/>
    <property type="molecule type" value="Genomic_DNA"/>
</dbReference>
<gene>
    <name evidence="2" type="ORF">ACFFMS_17560</name>
</gene>
<reference evidence="2 3" key="1">
    <citation type="submission" date="2024-09" db="EMBL/GenBank/DDBJ databases">
        <authorList>
            <person name="Sun Q."/>
            <person name="Mori K."/>
        </authorList>
    </citation>
    <scope>NUCLEOTIDE SEQUENCE [LARGE SCALE GENOMIC DNA]</scope>
    <source>
        <strain evidence="2 3">JCM 11201</strain>
    </source>
</reference>
<feature type="transmembrane region" description="Helical" evidence="1">
    <location>
        <begin position="97"/>
        <end position="118"/>
    </location>
</feature>
<keyword evidence="1" id="KW-0812">Transmembrane</keyword>
<feature type="transmembrane region" description="Helical" evidence="1">
    <location>
        <begin position="20"/>
        <end position="42"/>
    </location>
</feature>
<feature type="transmembrane region" description="Helical" evidence="1">
    <location>
        <begin position="64"/>
        <end position="85"/>
    </location>
</feature>
<dbReference type="Pfam" id="PF14329">
    <property type="entry name" value="DUF4386"/>
    <property type="match status" value="1"/>
</dbReference>